<feature type="signal peptide" evidence="3">
    <location>
        <begin position="1"/>
        <end position="20"/>
    </location>
</feature>
<accession>A0A1I7MPJ9</accession>
<gene>
    <name evidence="4" type="ORF">SAMN04487966_108136</name>
</gene>
<feature type="region of interest" description="Disordered" evidence="1">
    <location>
        <begin position="89"/>
        <end position="133"/>
    </location>
</feature>
<proteinExistence type="predicted"/>
<dbReference type="STRING" id="574650.SAMN04487966_108136"/>
<sequence length="133" mass="14825">MTSPLHALSSALFAATPAPASTPEPAIPEPTLRPGLDQTEVTPGIEGFLFTALMVAMAIIVIRLMIRSVRRVKHRSETAEEMLVERYQSHLPEEIRRNPDSDVPDPQERLRQKYPGYLDQPTQQPQGPDSGRD</sequence>
<keyword evidence="3" id="KW-0732">Signal</keyword>
<dbReference type="AlphaFoldDB" id="A0A1I7MPJ9"/>
<protein>
    <submittedName>
        <fullName evidence="4">Uncharacterized protein</fullName>
    </submittedName>
</protein>
<keyword evidence="5" id="KW-1185">Reference proteome</keyword>
<feature type="chain" id="PRO_5011499726" evidence="3">
    <location>
        <begin position="21"/>
        <end position="133"/>
    </location>
</feature>
<feature type="transmembrane region" description="Helical" evidence="2">
    <location>
        <begin position="44"/>
        <end position="66"/>
    </location>
</feature>
<dbReference type="EMBL" id="FPCG01000008">
    <property type="protein sequence ID" value="SFV23809.1"/>
    <property type="molecule type" value="Genomic_DNA"/>
</dbReference>
<evidence type="ECO:0000256" key="2">
    <source>
        <dbReference type="SAM" id="Phobius"/>
    </source>
</evidence>
<evidence type="ECO:0000256" key="3">
    <source>
        <dbReference type="SAM" id="SignalP"/>
    </source>
</evidence>
<feature type="compositionally biased region" description="Basic and acidic residues" evidence="1">
    <location>
        <begin position="89"/>
        <end position="111"/>
    </location>
</feature>
<organism evidence="4 5">
    <name type="scientific">Micrococcus terreus</name>
    <dbReference type="NCBI Taxonomy" id="574650"/>
    <lineage>
        <taxon>Bacteria</taxon>
        <taxon>Bacillati</taxon>
        <taxon>Actinomycetota</taxon>
        <taxon>Actinomycetes</taxon>
        <taxon>Micrococcales</taxon>
        <taxon>Micrococcaceae</taxon>
        <taxon>Micrococcus</taxon>
    </lineage>
</organism>
<evidence type="ECO:0000256" key="1">
    <source>
        <dbReference type="SAM" id="MobiDB-lite"/>
    </source>
</evidence>
<keyword evidence="2" id="KW-0472">Membrane</keyword>
<reference evidence="4 5" key="1">
    <citation type="submission" date="2016-10" db="EMBL/GenBank/DDBJ databases">
        <authorList>
            <person name="de Groot N.N."/>
        </authorList>
    </citation>
    <scope>NUCLEOTIDE SEQUENCE [LARGE SCALE GENOMIC DNA]</scope>
    <source>
        <strain evidence="4 5">CGMCC 1.7054</strain>
    </source>
</reference>
<dbReference type="RefSeq" id="WP_091698158.1">
    <property type="nucleotide sequence ID" value="NZ_FPCG01000008.1"/>
</dbReference>
<dbReference type="OrthoDB" id="4966959at2"/>
<feature type="region of interest" description="Disordered" evidence="1">
    <location>
        <begin position="16"/>
        <end position="40"/>
    </location>
</feature>
<evidence type="ECO:0000313" key="4">
    <source>
        <dbReference type="EMBL" id="SFV23809.1"/>
    </source>
</evidence>
<name>A0A1I7MPJ9_9MICC</name>
<dbReference type="Proteomes" id="UP000198881">
    <property type="component" value="Unassembled WGS sequence"/>
</dbReference>
<keyword evidence="2" id="KW-0812">Transmembrane</keyword>
<keyword evidence="2" id="KW-1133">Transmembrane helix</keyword>
<evidence type="ECO:0000313" key="5">
    <source>
        <dbReference type="Proteomes" id="UP000198881"/>
    </source>
</evidence>